<keyword evidence="1" id="KW-1133">Transmembrane helix</keyword>
<dbReference type="EMBL" id="CP041235">
    <property type="protein sequence ID" value="QOP44341.1"/>
    <property type="molecule type" value="Genomic_DNA"/>
</dbReference>
<reference evidence="2 3" key="1">
    <citation type="submission" date="2019-06" db="EMBL/GenBank/DDBJ databases">
        <title>Sulfurimonas gotlandica sp. nov., a chemoautotrophic and psychrotolerant epsilonproteobacterium isolated from a pelagic redoxcline, and an emended description of the genus Sulfurimonas.</title>
        <authorList>
            <person name="Wang S."/>
            <person name="Jiang L."/>
            <person name="Shao Z."/>
        </authorList>
    </citation>
    <scope>NUCLEOTIDE SEQUENCE [LARGE SCALE GENOMIC DNA]</scope>
    <source>
        <strain evidence="2 3">S2-6</strain>
    </source>
</reference>
<proteinExistence type="predicted"/>
<feature type="transmembrane region" description="Helical" evidence="1">
    <location>
        <begin position="7"/>
        <end position="26"/>
    </location>
</feature>
<dbReference type="KEGG" id="ssei:FJR45_10445"/>
<accession>A0A7M1B3N5</accession>
<dbReference type="AlphaFoldDB" id="A0A7M1B3N5"/>
<gene>
    <name evidence="2" type="ORF">FJR45_10445</name>
</gene>
<evidence type="ECO:0000313" key="3">
    <source>
        <dbReference type="Proteomes" id="UP000593719"/>
    </source>
</evidence>
<keyword evidence="1" id="KW-0472">Membrane</keyword>
<evidence type="ECO:0000313" key="2">
    <source>
        <dbReference type="EMBL" id="QOP44341.1"/>
    </source>
</evidence>
<keyword evidence="3" id="KW-1185">Reference proteome</keyword>
<sequence>MRRGSAALVPLFLAIMLLFWFIWFMGGESDNLHKVNQLENLQHTQERLIIAACQKKQELYDANRSLTDAQLNEKVSQYIHNIMVLNNIDEN</sequence>
<organism evidence="2 3">
    <name type="scientific">Sulfurimonas sediminis</name>
    <dbReference type="NCBI Taxonomy" id="2590020"/>
    <lineage>
        <taxon>Bacteria</taxon>
        <taxon>Pseudomonadati</taxon>
        <taxon>Campylobacterota</taxon>
        <taxon>Epsilonproteobacteria</taxon>
        <taxon>Campylobacterales</taxon>
        <taxon>Sulfurimonadaceae</taxon>
        <taxon>Sulfurimonas</taxon>
    </lineage>
</organism>
<dbReference type="Proteomes" id="UP000593719">
    <property type="component" value="Chromosome"/>
</dbReference>
<protein>
    <recommendedName>
        <fullName evidence="4">Septum formation initiator</fullName>
    </recommendedName>
</protein>
<name>A0A7M1B3N5_9BACT</name>
<dbReference type="RefSeq" id="WP_151899544.1">
    <property type="nucleotide sequence ID" value="NZ_CP041235.1"/>
</dbReference>
<evidence type="ECO:0000256" key="1">
    <source>
        <dbReference type="SAM" id="Phobius"/>
    </source>
</evidence>
<keyword evidence="1" id="KW-0812">Transmembrane</keyword>
<evidence type="ECO:0008006" key="4">
    <source>
        <dbReference type="Google" id="ProtNLM"/>
    </source>
</evidence>